<organism evidence="1 2">
    <name type="scientific">Clostridium aestuarii</name>
    <dbReference type="NCBI Taxonomy" id="338193"/>
    <lineage>
        <taxon>Bacteria</taxon>
        <taxon>Bacillati</taxon>
        <taxon>Bacillota</taxon>
        <taxon>Clostridia</taxon>
        <taxon>Eubacteriales</taxon>
        <taxon>Clostridiaceae</taxon>
        <taxon>Clostridium</taxon>
    </lineage>
</organism>
<keyword evidence="2" id="KW-1185">Reference proteome</keyword>
<dbReference type="InterPro" id="IPR014238">
    <property type="entry name" value="Spore_YlmC/YmxH"/>
</dbReference>
<dbReference type="Proteomes" id="UP001078443">
    <property type="component" value="Unassembled WGS sequence"/>
</dbReference>
<name>A0ABT4D1J8_9CLOT</name>
<reference evidence="1" key="1">
    <citation type="submission" date="2022-12" db="EMBL/GenBank/DDBJ databases">
        <authorList>
            <person name="Wang J."/>
        </authorList>
    </citation>
    <scope>NUCLEOTIDE SEQUENCE</scope>
    <source>
        <strain evidence="1">HY-45-18</strain>
    </source>
</reference>
<dbReference type="SUPFAM" id="SSF50346">
    <property type="entry name" value="PRC-barrel domain"/>
    <property type="match status" value="1"/>
</dbReference>
<dbReference type="PANTHER" id="PTHR40061:SF1">
    <property type="entry name" value="SPORULATION PROTEIN YLMC-RELATED"/>
    <property type="match status" value="1"/>
</dbReference>
<accession>A0ABT4D1J8</accession>
<comment type="caution">
    <text evidence="1">The sequence shown here is derived from an EMBL/GenBank/DDBJ whole genome shotgun (WGS) entry which is preliminary data.</text>
</comment>
<evidence type="ECO:0000313" key="1">
    <source>
        <dbReference type="EMBL" id="MCY6483923.1"/>
    </source>
</evidence>
<dbReference type="PANTHER" id="PTHR40061">
    <property type="entry name" value="SPORULATION PROTEIN YLMC-RELATED"/>
    <property type="match status" value="1"/>
</dbReference>
<protein>
    <submittedName>
        <fullName evidence="1">YlmC/YmxH family sporulation protein</fullName>
    </submittedName>
</protein>
<dbReference type="Gene3D" id="2.30.30.240">
    <property type="entry name" value="PRC-barrel domain"/>
    <property type="match status" value="1"/>
</dbReference>
<dbReference type="NCBIfam" id="TIGR02888">
    <property type="entry name" value="spore_YlmC_YmxH"/>
    <property type="match status" value="1"/>
</dbReference>
<gene>
    <name evidence="1" type="ORF">OW763_06120</name>
</gene>
<proteinExistence type="predicted"/>
<dbReference type="EMBL" id="JAPQER010000002">
    <property type="protein sequence ID" value="MCY6483923.1"/>
    <property type="molecule type" value="Genomic_DNA"/>
</dbReference>
<evidence type="ECO:0000313" key="2">
    <source>
        <dbReference type="Proteomes" id="UP001078443"/>
    </source>
</evidence>
<sequence length="93" mass="11103">MNDDKIKFYSDMERYEIININNGEKYNYLSDNDTIIDKDGNLKLLIINNTTKHHFSFFGSDVFWEVPWEYVNKIGTRTIILDIEESELKNFSK</sequence>
<dbReference type="InterPro" id="IPR011033">
    <property type="entry name" value="PRC_barrel-like_sf"/>
</dbReference>